<evidence type="ECO:0000256" key="1">
    <source>
        <dbReference type="ARBA" id="ARBA00004651"/>
    </source>
</evidence>
<dbReference type="InterPro" id="IPR000731">
    <property type="entry name" value="SSD"/>
</dbReference>
<feature type="transmembrane region" description="Helical" evidence="6">
    <location>
        <begin position="765"/>
        <end position="788"/>
    </location>
</feature>
<keyword evidence="9" id="KW-1185">Reference proteome</keyword>
<dbReference type="Gene3D" id="1.20.1640.10">
    <property type="entry name" value="Multidrug efflux transporter AcrB transmembrane domain"/>
    <property type="match status" value="2"/>
</dbReference>
<evidence type="ECO:0000256" key="3">
    <source>
        <dbReference type="ARBA" id="ARBA00022692"/>
    </source>
</evidence>
<dbReference type="Pfam" id="PF17131">
    <property type="entry name" value="LolA_like"/>
    <property type="match status" value="1"/>
</dbReference>
<dbReference type="InterPro" id="IPR004869">
    <property type="entry name" value="MMPL_dom"/>
</dbReference>
<evidence type="ECO:0000256" key="4">
    <source>
        <dbReference type="ARBA" id="ARBA00022989"/>
    </source>
</evidence>
<evidence type="ECO:0000313" key="9">
    <source>
        <dbReference type="Proteomes" id="UP001239909"/>
    </source>
</evidence>
<proteinExistence type="predicted"/>
<gene>
    <name evidence="8" type="ORF">LNKW23_05620</name>
</gene>
<dbReference type="Gene3D" id="2.50.20.10">
    <property type="entry name" value="Lipoprotein localisation LolA/LolB/LppX"/>
    <property type="match status" value="1"/>
</dbReference>
<dbReference type="InterPro" id="IPR033399">
    <property type="entry name" value="TP_0789-like"/>
</dbReference>
<feature type="transmembrane region" description="Helical" evidence="6">
    <location>
        <begin position="367"/>
        <end position="391"/>
    </location>
</feature>
<name>A0ABQ6LDB4_9RHOB</name>
<feature type="transmembrane region" description="Helical" evidence="6">
    <location>
        <begin position="662"/>
        <end position="682"/>
    </location>
</feature>
<organism evidence="8 9">
    <name type="scientific">Paralimibaculum aggregatum</name>
    <dbReference type="NCBI Taxonomy" id="3036245"/>
    <lineage>
        <taxon>Bacteria</taxon>
        <taxon>Pseudomonadati</taxon>
        <taxon>Pseudomonadota</taxon>
        <taxon>Alphaproteobacteria</taxon>
        <taxon>Rhodobacterales</taxon>
        <taxon>Paracoccaceae</taxon>
        <taxon>Paralimibaculum</taxon>
    </lineage>
</organism>
<dbReference type="InterPro" id="IPR050545">
    <property type="entry name" value="Mycobact_MmpL"/>
</dbReference>
<evidence type="ECO:0000256" key="2">
    <source>
        <dbReference type="ARBA" id="ARBA00022475"/>
    </source>
</evidence>
<dbReference type="EMBL" id="BSYI01000003">
    <property type="protein sequence ID" value="GMG81349.1"/>
    <property type="molecule type" value="Genomic_DNA"/>
</dbReference>
<dbReference type="CDD" id="cd16329">
    <property type="entry name" value="LolA_like"/>
    <property type="match status" value="1"/>
</dbReference>
<evidence type="ECO:0000259" key="7">
    <source>
        <dbReference type="PROSITE" id="PS50156"/>
    </source>
</evidence>
<feature type="transmembrane region" description="Helical" evidence="6">
    <location>
        <begin position="243"/>
        <end position="261"/>
    </location>
</feature>
<accession>A0ABQ6LDB4</accession>
<reference evidence="8 9" key="1">
    <citation type="submission" date="2023-04" db="EMBL/GenBank/DDBJ databases">
        <title>Marinoamorphus aggregata gen. nov., sp. Nov., isolate from tissue of brittle star Ophioplocus japonicus.</title>
        <authorList>
            <person name="Kawano K."/>
            <person name="Sawayama S."/>
            <person name="Nakagawa S."/>
        </authorList>
    </citation>
    <scope>NUCLEOTIDE SEQUENCE [LARGE SCALE GENOMIC DNA]</scope>
    <source>
        <strain evidence="8 9">NKW23</strain>
    </source>
</reference>
<feature type="transmembrane region" description="Helical" evidence="6">
    <location>
        <begin position="635"/>
        <end position="655"/>
    </location>
</feature>
<protein>
    <recommendedName>
        <fullName evidence="7">SSD domain-containing protein</fullName>
    </recommendedName>
</protein>
<feature type="transmembrane region" description="Helical" evidence="6">
    <location>
        <begin position="268"/>
        <end position="290"/>
    </location>
</feature>
<comment type="subcellular location">
    <subcellularLocation>
        <location evidence="1">Cell membrane</location>
        <topology evidence="1">Multi-pass membrane protein</topology>
    </subcellularLocation>
</comment>
<dbReference type="PROSITE" id="PS50156">
    <property type="entry name" value="SSD"/>
    <property type="match status" value="1"/>
</dbReference>
<evidence type="ECO:0000256" key="6">
    <source>
        <dbReference type="SAM" id="Phobius"/>
    </source>
</evidence>
<keyword evidence="2" id="KW-1003">Cell membrane</keyword>
<sequence>MPPDASHHAPDAPPANGGRALAARAAGFIVANRWLWVLSTLALIAFSAARIDQIWPPDPSARIFFAPENPDRQALDQFEARFAKDDNLMMVVVPEGGDVFTPETLAAIGALTEASWQLPLVRRVDSLTNFQHTYAEGDELIVRDLVPDPGSVTPAEAEAARAVALDRIELLDRMVSADGAVTQVLVRFMLPGADPQQEVPLIVAETREMLERVLAGHPGIEVRLTGSVMINNQFATSGKEDSANLLGPMFLVILVIVGLALRSVFATLAVFVVISLSAFAGLGALGWMGIPLNSVTVLAPLYIMTLAVASTVHILAAARQTMPETADRKEWMRRALTDHLGAIIVACVTTAIGFFSLNFSISPPFRQLGNIVGCGVLAALVLTLTLLPTLVTVLPIRRRTEPPATGVAMGRLGDWVVRRWRLLLPGMTVFAIICAGGITRIALEDDFLRYFDERYEFRQDTDFTEARLTGVNALEFALPAGEAQGINDPAYLREVEAFSAYMRGQPGVTSVATLTDTIARLNMDMHADDPAYHRLPENRDEASQYLFLYELSLGYGMDLTDQIDIDRSAMRVTVALAHVTTADMRAVTADAAAWLDANAPIIAAAWKESHPGLPQVTPTGVTHVFNIISHRDVRAMLTGTSVALVLISGVIMLALRDVRIGLISLVPNLLPAAMGFGLWGYGVGAVTLAIAVVIAGTLGIVVDDTVHFLSKYARGRRQGMSAEDAVRYAFRSVGMALLVTTIGLFGGFAVLAQSGFAVNGDLAKLTAITIVLALVADFLLLPALLIWLDKRSTTMTTRTAAVTAALVLVLAGAATLPALAETPEEKGLAIAEAADRRDLGWGSYTVEGEMVLRDSAGNESRRAFENFTYEREDPSLGDMGIIVFQRPRDIRGTGLLTHSNIEPQDDDQWLYLPAIKRVKRISSSNRTGKFVSSEFSYEDLGSQEVPDYTYRWLADEPCPTDAGLTCHVVESYPKNPKSGYSKRAAWIDTAEYRVQKIDFYNRRGDLEKTLTYAGYKEYKGQYWRPDFMRMVNHQTRKETDLVWSAYDFSAPLGESDFDQSRLPRLAR</sequence>
<keyword evidence="5 6" id="KW-0472">Membrane</keyword>
<dbReference type="Proteomes" id="UP001239909">
    <property type="component" value="Unassembled WGS sequence"/>
</dbReference>
<feature type="transmembrane region" description="Helical" evidence="6">
    <location>
        <begin position="688"/>
        <end position="709"/>
    </location>
</feature>
<dbReference type="RefSeq" id="WP_285670011.1">
    <property type="nucleotide sequence ID" value="NZ_BSYI01000003.1"/>
</dbReference>
<dbReference type="PANTHER" id="PTHR33406:SF12">
    <property type="entry name" value="BLR2997 PROTEIN"/>
    <property type="match status" value="1"/>
</dbReference>
<feature type="transmembrane region" description="Helical" evidence="6">
    <location>
        <begin position="730"/>
        <end position="753"/>
    </location>
</feature>
<evidence type="ECO:0000313" key="8">
    <source>
        <dbReference type="EMBL" id="GMG81349.1"/>
    </source>
</evidence>
<dbReference type="Pfam" id="PF03176">
    <property type="entry name" value="MMPL"/>
    <property type="match status" value="1"/>
</dbReference>
<dbReference type="PANTHER" id="PTHR33406">
    <property type="entry name" value="MEMBRANE PROTEIN MJ1562-RELATED"/>
    <property type="match status" value="1"/>
</dbReference>
<feature type="transmembrane region" description="Helical" evidence="6">
    <location>
        <begin position="800"/>
        <end position="820"/>
    </location>
</feature>
<feature type="transmembrane region" description="Helical" evidence="6">
    <location>
        <begin position="296"/>
        <end position="318"/>
    </location>
</feature>
<keyword evidence="4 6" id="KW-1133">Transmembrane helix</keyword>
<feature type="domain" description="SSD" evidence="7">
    <location>
        <begin position="268"/>
        <end position="393"/>
    </location>
</feature>
<keyword evidence="3 6" id="KW-0812">Transmembrane</keyword>
<feature type="transmembrane region" description="Helical" evidence="6">
    <location>
        <begin position="422"/>
        <end position="443"/>
    </location>
</feature>
<evidence type="ECO:0000256" key="5">
    <source>
        <dbReference type="ARBA" id="ARBA00023136"/>
    </source>
</evidence>
<dbReference type="SUPFAM" id="SSF82866">
    <property type="entry name" value="Multidrug efflux transporter AcrB transmembrane domain"/>
    <property type="match status" value="2"/>
</dbReference>
<feature type="transmembrane region" description="Helical" evidence="6">
    <location>
        <begin position="339"/>
        <end position="361"/>
    </location>
</feature>
<comment type="caution">
    <text evidence="8">The sequence shown here is derived from an EMBL/GenBank/DDBJ whole genome shotgun (WGS) entry which is preliminary data.</text>
</comment>